<comment type="caution">
    <text evidence="2">The sequence shown here is derived from an EMBL/GenBank/DDBJ whole genome shotgun (WGS) entry which is preliminary data.</text>
</comment>
<evidence type="ECO:0000313" key="3">
    <source>
        <dbReference type="Proteomes" id="UP001148018"/>
    </source>
</evidence>
<dbReference type="AlphaFoldDB" id="A0A9Q0DJV3"/>
<evidence type="ECO:0000313" key="2">
    <source>
        <dbReference type="EMBL" id="KAJ3588320.1"/>
    </source>
</evidence>
<sequence length="103" mass="11018">MHPTRLPPPITPLVDLLSVSTVPGAARPDSSSSSLSKRRLKRKQRSKGNMDPVELTLLADGEVVGPGPVGNRLGPGEMVTVLNHLCLYLVVRLGIEEACVRAK</sequence>
<reference evidence="2" key="1">
    <citation type="submission" date="2022-07" db="EMBL/GenBank/DDBJ databases">
        <title>Chromosome-level genome of Muraenolepis orangiensis.</title>
        <authorList>
            <person name="Kim J."/>
        </authorList>
    </citation>
    <scope>NUCLEOTIDE SEQUENCE</scope>
    <source>
        <strain evidence="2">KU_S4_2022</strain>
        <tissue evidence="2">Muscle</tissue>
    </source>
</reference>
<proteinExistence type="predicted"/>
<name>A0A9Q0DJV3_9TELE</name>
<feature type="compositionally biased region" description="Basic residues" evidence="1">
    <location>
        <begin position="36"/>
        <end position="46"/>
    </location>
</feature>
<dbReference type="Proteomes" id="UP001148018">
    <property type="component" value="Unassembled WGS sequence"/>
</dbReference>
<gene>
    <name evidence="2" type="ORF">NHX12_011913</name>
</gene>
<organism evidence="2 3">
    <name type="scientific">Muraenolepis orangiensis</name>
    <name type="common">Patagonian moray cod</name>
    <dbReference type="NCBI Taxonomy" id="630683"/>
    <lineage>
        <taxon>Eukaryota</taxon>
        <taxon>Metazoa</taxon>
        <taxon>Chordata</taxon>
        <taxon>Craniata</taxon>
        <taxon>Vertebrata</taxon>
        <taxon>Euteleostomi</taxon>
        <taxon>Actinopterygii</taxon>
        <taxon>Neopterygii</taxon>
        <taxon>Teleostei</taxon>
        <taxon>Neoteleostei</taxon>
        <taxon>Acanthomorphata</taxon>
        <taxon>Zeiogadaria</taxon>
        <taxon>Gadariae</taxon>
        <taxon>Gadiformes</taxon>
        <taxon>Muraenolepidoidei</taxon>
        <taxon>Muraenolepididae</taxon>
        <taxon>Muraenolepis</taxon>
    </lineage>
</organism>
<feature type="region of interest" description="Disordered" evidence="1">
    <location>
        <begin position="22"/>
        <end position="52"/>
    </location>
</feature>
<accession>A0A9Q0DJV3</accession>
<protein>
    <submittedName>
        <fullName evidence="2">Uncharacterized protein</fullName>
    </submittedName>
</protein>
<evidence type="ECO:0000256" key="1">
    <source>
        <dbReference type="SAM" id="MobiDB-lite"/>
    </source>
</evidence>
<keyword evidence="3" id="KW-1185">Reference proteome</keyword>
<dbReference type="EMBL" id="JANIIK010000116">
    <property type="protein sequence ID" value="KAJ3588320.1"/>
    <property type="molecule type" value="Genomic_DNA"/>
</dbReference>